<dbReference type="InterPro" id="IPR021005">
    <property type="entry name" value="Znf_CGNR"/>
</dbReference>
<dbReference type="AlphaFoldDB" id="A0A402AWV9"/>
<dbReference type="EMBL" id="BIFS01000002">
    <property type="protein sequence ID" value="GCE23630.1"/>
    <property type="molecule type" value="Genomic_DNA"/>
</dbReference>
<reference evidence="3" key="1">
    <citation type="submission" date="2018-12" db="EMBL/GenBank/DDBJ databases">
        <title>Tengunoibacter tsumagoiensis gen. nov., sp. nov., Dictyobacter kobayashii sp. nov., D. alpinus sp. nov., and D. joshuensis sp. nov. and description of Dictyobacteraceae fam. nov. within the order Ktedonobacterales isolated from Tengu-no-mugimeshi.</title>
        <authorList>
            <person name="Wang C.M."/>
            <person name="Zheng Y."/>
            <person name="Sakai Y."/>
            <person name="Toyoda A."/>
            <person name="Minakuchi Y."/>
            <person name="Abe K."/>
            <person name="Yokota A."/>
            <person name="Yabe S."/>
        </authorList>
    </citation>
    <scope>NUCLEOTIDE SEQUENCE [LARGE SCALE GENOMIC DNA]</scope>
    <source>
        <strain evidence="3">Uno11</strain>
    </source>
</reference>
<dbReference type="InterPro" id="IPR023286">
    <property type="entry name" value="ABATE_dom_sf"/>
</dbReference>
<comment type="caution">
    <text evidence="2">The sequence shown here is derived from an EMBL/GenBank/DDBJ whole genome shotgun (WGS) entry which is preliminary data.</text>
</comment>
<gene>
    <name evidence="2" type="ORF">KDK_74300</name>
</gene>
<dbReference type="PANTHER" id="PTHR35525:SF3">
    <property type="entry name" value="BLL6575 PROTEIN"/>
    <property type="match status" value="1"/>
</dbReference>
<organism evidence="2 3">
    <name type="scientific">Dictyobacter kobayashii</name>
    <dbReference type="NCBI Taxonomy" id="2014872"/>
    <lineage>
        <taxon>Bacteria</taxon>
        <taxon>Bacillati</taxon>
        <taxon>Chloroflexota</taxon>
        <taxon>Ktedonobacteria</taxon>
        <taxon>Ktedonobacterales</taxon>
        <taxon>Dictyobacteraceae</taxon>
        <taxon>Dictyobacter</taxon>
    </lineage>
</organism>
<dbReference type="Proteomes" id="UP000287188">
    <property type="component" value="Unassembled WGS sequence"/>
</dbReference>
<feature type="domain" description="Zinc finger CGNR" evidence="1">
    <location>
        <begin position="162"/>
        <end position="204"/>
    </location>
</feature>
<dbReference type="OrthoDB" id="123307at2"/>
<dbReference type="Gene3D" id="1.10.3300.10">
    <property type="entry name" value="Jann2411-like domain"/>
    <property type="match status" value="1"/>
</dbReference>
<name>A0A402AWV9_9CHLR</name>
<keyword evidence="3" id="KW-1185">Reference proteome</keyword>
<evidence type="ECO:0000259" key="1">
    <source>
        <dbReference type="Pfam" id="PF11706"/>
    </source>
</evidence>
<accession>A0A402AWV9</accession>
<dbReference type="PANTHER" id="PTHR35525">
    <property type="entry name" value="BLL6575 PROTEIN"/>
    <property type="match status" value="1"/>
</dbReference>
<dbReference type="RefSeq" id="WP_126557023.1">
    <property type="nucleotide sequence ID" value="NZ_BIFS01000002.1"/>
</dbReference>
<proteinExistence type="predicted"/>
<sequence length="210" mass="23325">MSVHEMVSTVFEFTGGNLCLDFANTLGGARGSGTREHLLTYHDLVSWSLQAGIITADQAALLQSETGREPGEAEVVLARAHKLREAIYGLFSSLTRGDQPDGSDLFTLNTELGWALVGGHLIAHPDGFTWQWPAEQQGFSRMLSSLARSAATLLTAPECQFVRECASPTCNWLFLDNTKNHRRRWCSPTGCGNLAKVRRHRQRRREQERG</sequence>
<evidence type="ECO:0000313" key="2">
    <source>
        <dbReference type="EMBL" id="GCE23630.1"/>
    </source>
</evidence>
<dbReference type="InterPro" id="IPR010852">
    <property type="entry name" value="ABATE"/>
</dbReference>
<dbReference type="Pfam" id="PF11706">
    <property type="entry name" value="zf-CGNR"/>
    <property type="match status" value="1"/>
</dbReference>
<protein>
    <recommendedName>
        <fullName evidence="1">Zinc finger CGNR domain-containing protein</fullName>
    </recommendedName>
</protein>
<evidence type="ECO:0000313" key="3">
    <source>
        <dbReference type="Proteomes" id="UP000287188"/>
    </source>
</evidence>
<dbReference type="SUPFAM" id="SSF160904">
    <property type="entry name" value="Jann2411-like"/>
    <property type="match status" value="1"/>
</dbReference>
<dbReference type="Pfam" id="PF07336">
    <property type="entry name" value="ABATE"/>
    <property type="match status" value="1"/>
</dbReference>